<gene>
    <name evidence="2" type="ORF">OKA104_LOCUS55235</name>
</gene>
<evidence type="ECO:0000313" key="3">
    <source>
        <dbReference type="Proteomes" id="UP000663881"/>
    </source>
</evidence>
<sequence>KVDYWLDWHHLNLRHGSLRLIGANVFGPIRQFSEQKIEELRKEGNDVLKSSLTFMDENLSKNNYIAGGNQLSIADIALVCEVVMLPISGASCEDYPNVQAWVKRLSTEIKSWDE</sequence>
<dbReference type="PANTHER" id="PTHR44750">
    <property type="entry name" value="GLUTATHIONE S-TRANSFERASE T1-RELATED"/>
    <property type="match status" value="1"/>
</dbReference>
<comment type="caution">
    <text evidence="2">The sequence shown here is derived from an EMBL/GenBank/DDBJ whole genome shotgun (WGS) entry which is preliminary data.</text>
</comment>
<protein>
    <recommendedName>
        <fullName evidence="1">GST C-terminal domain-containing protein</fullName>
    </recommendedName>
</protein>
<feature type="non-terminal residue" evidence="2">
    <location>
        <position position="114"/>
    </location>
</feature>
<dbReference type="PROSITE" id="PS50405">
    <property type="entry name" value="GST_CTER"/>
    <property type="match status" value="1"/>
</dbReference>
<dbReference type="Gene3D" id="1.20.1050.10">
    <property type="match status" value="1"/>
</dbReference>
<dbReference type="PANTHER" id="PTHR44750:SF1">
    <property type="entry name" value="GLUTATHIONE S-TRANSFERASE T1-RELATED"/>
    <property type="match status" value="1"/>
</dbReference>
<reference evidence="2" key="1">
    <citation type="submission" date="2021-02" db="EMBL/GenBank/DDBJ databases">
        <authorList>
            <person name="Nowell W R."/>
        </authorList>
    </citation>
    <scope>NUCLEOTIDE SEQUENCE</scope>
</reference>
<organism evidence="2 3">
    <name type="scientific">Adineta steineri</name>
    <dbReference type="NCBI Taxonomy" id="433720"/>
    <lineage>
        <taxon>Eukaryota</taxon>
        <taxon>Metazoa</taxon>
        <taxon>Spiralia</taxon>
        <taxon>Gnathifera</taxon>
        <taxon>Rotifera</taxon>
        <taxon>Eurotatoria</taxon>
        <taxon>Bdelloidea</taxon>
        <taxon>Adinetida</taxon>
        <taxon>Adinetidae</taxon>
        <taxon>Adineta</taxon>
    </lineage>
</organism>
<evidence type="ECO:0000313" key="2">
    <source>
        <dbReference type="EMBL" id="CAF4471001.1"/>
    </source>
</evidence>
<name>A0A820TGH1_9BILA</name>
<feature type="non-terminal residue" evidence="2">
    <location>
        <position position="1"/>
    </location>
</feature>
<dbReference type="InterPro" id="IPR010987">
    <property type="entry name" value="Glutathione-S-Trfase_C-like"/>
</dbReference>
<dbReference type="InterPro" id="IPR036282">
    <property type="entry name" value="Glutathione-S-Trfase_C_sf"/>
</dbReference>
<dbReference type="SUPFAM" id="SSF47616">
    <property type="entry name" value="GST C-terminal domain-like"/>
    <property type="match status" value="1"/>
</dbReference>
<dbReference type="InterPro" id="IPR004046">
    <property type="entry name" value="GST_C"/>
</dbReference>
<proteinExistence type="predicted"/>
<dbReference type="InterPro" id="IPR043377">
    <property type="entry name" value="GSTT1/2/3"/>
</dbReference>
<dbReference type="AlphaFoldDB" id="A0A820TGH1"/>
<accession>A0A820TGH1</accession>
<dbReference type="EMBL" id="CAJOAY010038573">
    <property type="protein sequence ID" value="CAF4471001.1"/>
    <property type="molecule type" value="Genomic_DNA"/>
</dbReference>
<feature type="domain" description="GST C-terminal" evidence="1">
    <location>
        <begin position="1"/>
        <end position="114"/>
    </location>
</feature>
<dbReference type="Pfam" id="PF00043">
    <property type="entry name" value="GST_C"/>
    <property type="match status" value="1"/>
</dbReference>
<evidence type="ECO:0000259" key="1">
    <source>
        <dbReference type="PROSITE" id="PS50405"/>
    </source>
</evidence>
<dbReference type="Proteomes" id="UP000663881">
    <property type="component" value="Unassembled WGS sequence"/>
</dbReference>